<proteinExistence type="predicted"/>
<dbReference type="STRING" id="1429867.A0A0G4PVS8"/>
<keyword evidence="2" id="KW-1185">Reference proteome</keyword>
<protein>
    <submittedName>
        <fullName evidence="1">Str. FM013</fullName>
    </submittedName>
</protein>
<gene>
    <name evidence="1" type="ORF">PCAMFM013_S053g000006</name>
</gene>
<evidence type="ECO:0000313" key="2">
    <source>
        <dbReference type="Proteomes" id="UP000053732"/>
    </source>
</evidence>
<sequence>MCRRWLRSGKLWGTAKSLRQAASLWVLLSTDTRISSPHRTVDPPSPRLLDVHRAFALIMELSGAGEYIEKFIRDMEELDVREDGSTHLGYLAGLRLGGWLDTLSVH</sequence>
<dbReference type="AlphaFoldDB" id="A0A0G4PVS8"/>
<dbReference type="Proteomes" id="UP000053732">
    <property type="component" value="Unassembled WGS sequence"/>
</dbReference>
<name>A0A0G4PVS8_PENC3</name>
<reference evidence="1 2" key="1">
    <citation type="journal article" date="2014" name="Nat. Commun.">
        <title>Multiple recent horizontal transfers of a large genomic region in cheese making fungi.</title>
        <authorList>
            <person name="Cheeseman K."/>
            <person name="Ropars J."/>
            <person name="Renault P."/>
            <person name="Dupont J."/>
            <person name="Gouzy J."/>
            <person name="Branca A."/>
            <person name="Abraham A.L."/>
            <person name="Ceppi M."/>
            <person name="Conseiller E."/>
            <person name="Debuchy R."/>
            <person name="Malagnac F."/>
            <person name="Goarin A."/>
            <person name="Silar P."/>
            <person name="Lacoste S."/>
            <person name="Sallet E."/>
            <person name="Bensimon A."/>
            <person name="Giraud T."/>
            <person name="Brygoo Y."/>
        </authorList>
    </citation>
    <scope>NUCLEOTIDE SEQUENCE [LARGE SCALE GENOMIC DNA]</scope>
    <source>
        <strain evidence="2">FM 013</strain>
    </source>
</reference>
<organism evidence="1 2">
    <name type="scientific">Penicillium camemberti (strain FM 013)</name>
    <dbReference type="NCBI Taxonomy" id="1429867"/>
    <lineage>
        <taxon>Eukaryota</taxon>
        <taxon>Fungi</taxon>
        <taxon>Dikarya</taxon>
        <taxon>Ascomycota</taxon>
        <taxon>Pezizomycotina</taxon>
        <taxon>Eurotiomycetes</taxon>
        <taxon>Eurotiomycetidae</taxon>
        <taxon>Eurotiales</taxon>
        <taxon>Aspergillaceae</taxon>
        <taxon>Penicillium</taxon>
    </lineage>
</organism>
<dbReference type="EMBL" id="HG793186">
    <property type="protein sequence ID" value="CRL30498.1"/>
    <property type="molecule type" value="Genomic_DNA"/>
</dbReference>
<evidence type="ECO:0000313" key="1">
    <source>
        <dbReference type="EMBL" id="CRL30498.1"/>
    </source>
</evidence>
<accession>A0A0G4PVS8</accession>